<evidence type="ECO:0000256" key="7">
    <source>
        <dbReference type="ARBA" id="ARBA00022771"/>
    </source>
</evidence>
<dbReference type="Gene3D" id="3.30.40.10">
    <property type="entry name" value="Zinc/RING finger domain, C3HC4 (zinc finger)"/>
    <property type="match status" value="2"/>
</dbReference>
<dbReference type="PANTHER" id="PTHR45838:SF4">
    <property type="entry name" value="HISTONE-LYSINE N-METHYLTRANSFERASE TRITHORAX"/>
    <property type="match status" value="1"/>
</dbReference>
<comment type="subcellular location">
    <subcellularLocation>
        <location evidence="1">Nucleus</location>
    </subcellularLocation>
</comment>
<evidence type="ECO:0000256" key="2">
    <source>
        <dbReference type="ARBA" id="ARBA00022603"/>
    </source>
</evidence>
<evidence type="ECO:0008006" key="21">
    <source>
        <dbReference type="Google" id="ProtNLM"/>
    </source>
</evidence>
<dbReference type="GO" id="GO:0032259">
    <property type="term" value="P:methylation"/>
    <property type="evidence" value="ECO:0007669"/>
    <property type="project" value="UniProtKB-KW"/>
</dbReference>
<dbReference type="Gene3D" id="2.170.270.10">
    <property type="entry name" value="SET domain"/>
    <property type="match status" value="1"/>
</dbReference>
<dbReference type="InterPro" id="IPR034732">
    <property type="entry name" value="EPHD"/>
</dbReference>
<dbReference type="InterPro" id="IPR001965">
    <property type="entry name" value="Znf_PHD"/>
</dbReference>
<dbReference type="Proteomes" id="UP000825729">
    <property type="component" value="Unassembled WGS sequence"/>
</dbReference>
<dbReference type="PROSITE" id="PS50280">
    <property type="entry name" value="SET"/>
    <property type="match status" value="1"/>
</dbReference>
<dbReference type="Pfam" id="PF00856">
    <property type="entry name" value="SET"/>
    <property type="match status" value="1"/>
</dbReference>
<evidence type="ECO:0000256" key="3">
    <source>
        <dbReference type="ARBA" id="ARBA00022679"/>
    </source>
</evidence>
<dbReference type="GO" id="GO:0035097">
    <property type="term" value="C:histone methyltransferase complex"/>
    <property type="evidence" value="ECO:0007669"/>
    <property type="project" value="TreeGrafter"/>
</dbReference>
<dbReference type="GO" id="GO:0045893">
    <property type="term" value="P:positive regulation of DNA-templated transcription"/>
    <property type="evidence" value="ECO:0007669"/>
    <property type="project" value="TreeGrafter"/>
</dbReference>
<dbReference type="Pfam" id="PF13832">
    <property type="entry name" value="zf-HC5HC2H_2"/>
    <property type="match status" value="1"/>
</dbReference>
<evidence type="ECO:0000259" key="16">
    <source>
        <dbReference type="PROSITE" id="PS50280"/>
    </source>
</evidence>
<keyword evidence="5" id="KW-0479">Metal-binding</keyword>
<dbReference type="CDD" id="cd15492">
    <property type="entry name" value="PHD_BRPF_JADE_like"/>
    <property type="match status" value="1"/>
</dbReference>
<keyword evidence="20" id="KW-1185">Reference proteome</keyword>
<evidence type="ECO:0000256" key="4">
    <source>
        <dbReference type="ARBA" id="ARBA00022691"/>
    </source>
</evidence>
<evidence type="ECO:0000256" key="1">
    <source>
        <dbReference type="ARBA" id="ARBA00004123"/>
    </source>
</evidence>
<dbReference type="InterPro" id="IPR003616">
    <property type="entry name" value="Post-SET_dom"/>
</dbReference>
<dbReference type="SUPFAM" id="SSF57903">
    <property type="entry name" value="FYVE/PHD zinc finger"/>
    <property type="match status" value="1"/>
</dbReference>
<feature type="domain" description="PHD-type" evidence="15">
    <location>
        <begin position="1502"/>
        <end position="1552"/>
    </location>
</feature>
<keyword evidence="4" id="KW-0949">S-adenosyl-L-methionine</keyword>
<dbReference type="PROSITE" id="PS51805">
    <property type="entry name" value="EPHD"/>
    <property type="match status" value="1"/>
</dbReference>
<sequence>MDGSWQIKCTSSWPAATSSLPPPARNQADLCRTNYFHPYADAAQEASSVEHAFIQEPLVYNTLNFSSTGLSRPDIGNSFLSLLSGSKQPLHRELAQHLNPSVSSSSECGVPGVWLASHHPKTDGIANGDGHRVDLHQVTVVNNNSRIGSCEGFDYTKAVLNHAQQLSLGQGQNTDVASSSVPHAQMLTKTTYDAKSASVLGPLRVFCQSTCGDLLLNDMGFLGVRCLCHGFNMSVLKFCEHSGSFTVNPGEAVQLETGETIAQWRRLYFLKFGIRVPDDTSGWDWANGMSTCGGPTKSNLTVIPSSFKNSNTYQPLDSFGGTSSSKQPLSDFISYKDTGDALIKNIIHSAEKKNNLIGPIISRSFVDCPDIGNTGQASVNSVADSCGHKLSAVGSSGKQSLVAPSGVNPGAWEFFKHALDGDQQTSAYHQNVTDYINFISKGSRSFNANQNLRNLKPSGMDSVFSKHVELSRQGFVMDRKAAQSNIELRLGQPSQQTIGIVGPVPFRSESLKATCHPQKPQVFESCVQTAVHPRVTENSLQNFRSVPSDPSTSIQKEKAVQLNHMHRYLGSTAIDYSKIEQLKGIGPTKNPLPSAFLSYFPNLDGLRSTQSEFSLADDSGRYQQVQVGTVQNIDAHVGKFDQDDKWRARVNEVDGKLTTSGSNLSNQLGKGQGLRSLADGLSYISSQSGRIFQNKRVGESSLLPDAIDGHEKQQCYFQGSGEHFDRGFPRSTNCVPLTVGSGLPSVSNPGYLPALPTAFVDKNIIDLSKNSQEENLKLLTLRNMAELSKQEHPITFQTNPLQGNMFSSSEMDLQKKVCKEHPESSRKSPLGALQTTIPAPPEGAIKQFQSCCPCHFTGSVEKLISLGGFGCCSFSLSAQAAPLCPNGIHHVADGQIPMLRLGRVENSNMAGSIVCDSCNQTQSNLPAGNLNCAVHSTCLPRNCILPRMHIDALKEHKSESLNRGLTEREIARSHGESSLKRSIITMKDTGTSQWKDVPTKATVCKDTQAGLVDQNHEVGGQISEITRKEYDAVTLEPEFLKEQQMSNVCSGSSAPVLTEVSMEVNGVSSIVDAGDYGSVQNLLIDEGSGTEKCNSEGSGKRIETLKAGYSSDFPNQSQFNLMEDLKLRNSSIRAKKDHIVHCEQEVRAGNRKRKTKWKKLDASTPVNNGLEIVGNRYSEDPLRTDGGSKKNCFLYSSGPSNVKRKRSAFLPQKVFKKMNLHKSEDHSCTYQEDDCDNELRCDSGPLGTDISSERRTKHGQISDMENAKPGEHQSRFSIFGKTQRLVVNGNLGIISNGKPSDGYIKPAKIVSLKSILKVAKRCTVDEHHPDADMGPTKRSRMISLNRIEEANHKISVQSGVVSEAHQTLVEESKKLSDASVKKSYGSKIKGCFVESSLSKKCPNDMVHNCSRHVTISGDSTIQTNPIVKESRKRSHFELTGKKQKAAKCIHLEGSDFASQADSFYSETACLEKSQCVENENAEACLPHSKKRTKSAPNRSELDVFCCVCGSAAKEEDNSLLECSSCLIRVHQACYGVSKVPKGRWCCRPCRANSKNIACVLCGYEGGAMTRALRSRGIVKSLLKLWKRDLLSETGKLESRVNLSSSTSQLGSSDTGSTMGLLNIETSPLAPRKRKLRGCSIKSSIVSCNFQVHNTITAGILDPTVTQWVHMVCGLWTPGTRCPNVDTMSAFDVSGASRVGKIVVCSMCCRPGGSCIKCRVVNCSIHFHPWCAHQKGLLQSEVEGVDNEKVGFYGRCLLHATNSSFHSANQILSVDADTQNLAEKEPTCARTEGFKGRKTGEALRHNLDSMSNDKSGCLVTQEQINAWLHINGQKLSSKGGLLKPITSDTEYDCRKEYSRYKQAKGWKHLVVYKSGIHALGLYTSKFIARGAMVVEYVGEIVGPRVADKRELEYQSGKKLQYKSACYFFRIDKEHIIDATRRGGIARFVNHSCLPNCVAKIISVRNEKKVVFFAERDINPGEEITYDYHFNHEDEGKKIPCLCKSKNCRRYLN</sequence>
<evidence type="ECO:0000256" key="5">
    <source>
        <dbReference type="ARBA" id="ARBA00022723"/>
    </source>
</evidence>
<keyword evidence="2" id="KW-0489">Methyltransferase</keyword>
<evidence type="ECO:0000256" key="10">
    <source>
        <dbReference type="ARBA" id="ARBA00023015"/>
    </source>
</evidence>
<dbReference type="Pfam" id="PF13831">
    <property type="entry name" value="PHD_2"/>
    <property type="match status" value="1"/>
</dbReference>
<dbReference type="GO" id="GO:0042800">
    <property type="term" value="F:histone H3K4 methyltransferase activity"/>
    <property type="evidence" value="ECO:0007669"/>
    <property type="project" value="TreeGrafter"/>
</dbReference>
<evidence type="ECO:0000259" key="17">
    <source>
        <dbReference type="PROSITE" id="PS50868"/>
    </source>
</evidence>
<dbReference type="SMART" id="SM00249">
    <property type="entry name" value="PHD"/>
    <property type="match status" value="2"/>
</dbReference>
<dbReference type="InterPro" id="IPR019787">
    <property type="entry name" value="Znf_PHD-finger"/>
</dbReference>
<keyword evidence="7 13" id="KW-0863">Zinc-finger</keyword>
<dbReference type="Pfam" id="PF16135">
    <property type="entry name" value="TDBD"/>
    <property type="match status" value="1"/>
</dbReference>
<dbReference type="EMBL" id="JAINDJ010000002">
    <property type="protein sequence ID" value="KAG9456177.1"/>
    <property type="molecule type" value="Genomic_DNA"/>
</dbReference>
<feature type="domain" description="Post-SET" evidence="17">
    <location>
        <begin position="1995"/>
        <end position="2011"/>
    </location>
</feature>
<dbReference type="SMART" id="SM00508">
    <property type="entry name" value="PostSET"/>
    <property type="match status" value="1"/>
</dbReference>
<comment type="caution">
    <text evidence="19">The sequence shown here is derived from an EMBL/GenBank/DDBJ whole genome shotgun (WGS) entry which is preliminary data.</text>
</comment>
<accession>A0AAV7F858</accession>
<keyword evidence="3" id="KW-0808">Transferase</keyword>
<keyword evidence="11" id="KW-0804">Transcription</keyword>
<dbReference type="InterPro" id="IPR046341">
    <property type="entry name" value="SET_dom_sf"/>
</dbReference>
<keyword evidence="10" id="KW-0805">Transcription regulation</keyword>
<evidence type="ECO:0000313" key="20">
    <source>
        <dbReference type="Proteomes" id="UP000825729"/>
    </source>
</evidence>
<dbReference type="PANTHER" id="PTHR45838">
    <property type="entry name" value="HISTONE-LYSINE-N-METHYLTRANSFERASE 2 KMT2 FAMILY MEMBER"/>
    <property type="match status" value="1"/>
</dbReference>
<keyword evidence="8" id="KW-0862">Zinc</keyword>
<keyword evidence="9" id="KW-0156">Chromatin regulator</keyword>
<organism evidence="19 20">
    <name type="scientific">Aristolochia fimbriata</name>
    <name type="common">White veined hardy Dutchman's pipe vine</name>
    <dbReference type="NCBI Taxonomy" id="158543"/>
    <lineage>
        <taxon>Eukaryota</taxon>
        <taxon>Viridiplantae</taxon>
        <taxon>Streptophyta</taxon>
        <taxon>Embryophyta</taxon>
        <taxon>Tracheophyta</taxon>
        <taxon>Spermatophyta</taxon>
        <taxon>Magnoliopsida</taxon>
        <taxon>Magnoliidae</taxon>
        <taxon>Piperales</taxon>
        <taxon>Aristolochiaceae</taxon>
        <taxon>Aristolochia</taxon>
    </lineage>
</organism>
<evidence type="ECO:0000259" key="18">
    <source>
        <dbReference type="PROSITE" id="PS51805"/>
    </source>
</evidence>
<evidence type="ECO:0000256" key="6">
    <source>
        <dbReference type="ARBA" id="ARBA00022737"/>
    </source>
</evidence>
<evidence type="ECO:0000256" key="8">
    <source>
        <dbReference type="ARBA" id="ARBA00022833"/>
    </source>
</evidence>
<dbReference type="SMART" id="SM00317">
    <property type="entry name" value="SET"/>
    <property type="match status" value="1"/>
</dbReference>
<evidence type="ECO:0000259" key="15">
    <source>
        <dbReference type="PROSITE" id="PS50016"/>
    </source>
</evidence>
<dbReference type="GO" id="GO:0008270">
    <property type="term" value="F:zinc ion binding"/>
    <property type="evidence" value="ECO:0007669"/>
    <property type="project" value="UniProtKB-KW"/>
</dbReference>
<dbReference type="FunFam" id="2.170.270.10:FF:000086">
    <property type="entry name" value="Histone-lysine N-methyltransferase"/>
    <property type="match status" value="1"/>
</dbReference>
<name>A0AAV7F858_ARIFI</name>
<evidence type="ECO:0000256" key="14">
    <source>
        <dbReference type="SAM" id="MobiDB-lite"/>
    </source>
</evidence>
<evidence type="ECO:0000313" key="19">
    <source>
        <dbReference type="EMBL" id="KAG9456177.1"/>
    </source>
</evidence>
<dbReference type="CDD" id="cd15571">
    <property type="entry name" value="ePHD"/>
    <property type="match status" value="1"/>
</dbReference>
<dbReference type="PROSITE" id="PS50016">
    <property type="entry name" value="ZF_PHD_2"/>
    <property type="match status" value="1"/>
</dbReference>
<dbReference type="InterPro" id="IPR032308">
    <property type="entry name" value="TDBD"/>
</dbReference>
<feature type="region of interest" description="Disordered" evidence="14">
    <location>
        <begin position="1246"/>
        <end position="1271"/>
    </location>
</feature>
<evidence type="ECO:0000256" key="12">
    <source>
        <dbReference type="ARBA" id="ARBA00023242"/>
    </source>
</evidence>
<dbReference type="InterPro" id="IPR013083">
    <property type="entry name" value="Znf_RING/FYVE/PHD"/>
</dbReference>
<dbReference type="InterPro" id="IPR001214">
    <property type="entry name" value="SET_dom"/>
</dbReference>
<dbReference type="SUPFAM" id="SSF82199">
    <property type="entry name" value="SET domain"/>
    <property type="match status" value="1"/>
</dbReference>
<gene>
    <name evidence="19" type="ORF">H6P81_000685</name>
</gene>
<keyword evidence="6" id="KW-0677">Repeat</keyword>
<feature type="domain" description="SET" evidence="16">
    <location>
        <begin position="1866"/>
        <end position="1987"/>
    </location>
</feature>
<dbReference type="InterPro" id="IPR011011">
    <property type="entry name" value="Znf_FYVE_PHD"/>
</dbReference>
<keyword evidence="12" id="KW-0539">Nucleus</keyword>
<protein>
    <recommendedName>
        <fullName evidence="21">Histone-lysine N-methyltransferase</fullName>
    </recommendedName>
</protein>
<feature type="domain" description="PHD-type" evidence="18">
    <location>
        <begin position="1632"/>
        <end position="1759"/>
    </location>
</feature>
<dbReference type="PROSITE" id="PS50868">
    <property type="entry name" value="POST_SET"/>
    <property type="match status" value="1"/>
</dbReference>
<reference evidence="19 20" key="1">
    <citation type="submission" date="2021-07" db="EMBL/GenBank/DDBJ databases">
        <title>The Aristolochia fimbriata genome: insights into angiosperm evolution, floral development and chemical biosynthesis.</title>
        <authorList>
            <person name="Jiao Y."/>
        </authorList>
    </citation>
    <scope>NUCLEOTIDE SEQUENCE [LARGE SCALE GENOMIC DNA]</scope>
    <source>
        <strain evidence="19">IBCAS-2021</strain>
        <tissue evidence="19">Leaf</tissue>
    </source>
</reference>
<dbReference type="CDD" id="cd10518">
    <property type="entry name" value="SET_SETD1-like"/>
    <property type="match status" value="1"/>
</dbReference>
<evidence type="ECO:0000256" key="13">
    <source>
        <dbReference type="PROSITE-ProRule" id="PRU00146"/>
    </source>
</evidence>
<evidence type="ECO:0000256" key="9">
    <source>
        <dbReference type="ARBA" id="ARBA00022853"/>
    </source>
</evidence>
<evidence type="ECO:0000256" key="11">
    <source>
        <dbReference type="ARBA" id="ARBA00023163"/>
    </source>
</evidence>
<proteinExistence type="predicted"/>